<feature type="compositionally biased region" description="Low complexity" evidence="1">
    <location>
        <begin position="837"/>
        <end position="853"/>
    </location>
</feature>
<gene>
    <name evidence="2" type="ORF">FNF27_00816</name>
</gene>
<accession>A0A5A8EI48</accession>
<dbReference type="SUPFAM" id="SSF48452">
    <property type="entry name" value="TPR-like"/>
    <property type="match status" value="1"/>
</dbReference>
<dbReference type="Gene3D" id="1.25.40.10">
    <property type="entry name" value="Tetratricopeptide repeat domain"/>
    <property type="match status" value="1"/>
</dbReference>
<dbReference type="AlphaFoldDB" id="A0A5A8EI48"/>
<feature type="compositionally biased region" description="Low complexity" evidence="1">
    <location>
        <begin position="436"/>
        <end position="449"/>
    </location>
</feature>
<name>A0A5A8EI48_CAFRO</name>
<evidence type="ECO:0000256" key="1">
    <source>
        <dbReference type="SAM" id="MobiDB-lite"/>
    </source>
</evidence>
<feature type="region of interest" description="Disordered" evidence="1">
    <location>
        <begin position="436"/>
        <end position="474"/>
    </location>
</feature>
<organism evidence="2 3">
    <name type="scientific">Cafeteria roenbergensis</name>
    <name type="common">Marine flagellate</name>
    <dbReference type="NCBI Taxonomy" id="33653"/>
    <lineage>
        <taxon>Eukaryota</taxon>
        <taxon>Sar</taxon>
        <taxon>Stramenopiles</taxon>
        <taxon>Bigyra</taxon>
        <taxon>Opalozoa</taxon>
        <taxon>Bicosoecida</taxon>
        <taxon>Cafeteriaceae</taxon>
        <taxon>Cafeteria</taxon>
    </lineage>
</organism>
<proteinExistence type="predicted"/>
<sequence>MAERQLGLLRDLARSGIEGDSFVRAHALAEVASHDACLWDAASATRSVETALQVEMDALGSGLRSRPTLMVPTVEGRPVRVAFNRVEAEDAAALLAADAQLAAAGGLWPRAARLLDRATELDPLSPRLRAAHAIALAHTGDLDRAAEAAATGIDIVEQSQPRRNRAPLSPGGSLAAHDKAALDLHVLLVRLYRAMGAPASEGHQLSLLCRAVLELGGESAAEVGAAMLPDDVASLDALVEATLERQPETDAGVDETWLRGADEVLTAAAAASAAEAGAAAAASAAEAGAAEAAEVAAGDSGQRPNGGNGVRDAAGGRAGGGDGGPEAASLAEAARAILRDGACNPVTAALAQAAADLDQGDATQSLAIVDAVLAATPAGAALRADALHQRARCLLALSLRAGSAGNSADALELATQAMQCETAIATAAARAALEAETGADGAPAPSSAALPTMAQEQEDGARAEGAASRRGLPEAGSEWLPAELAFLAADGSVDVGPQANDLSEALRAQGLHGPAAWGAHCPPLSAGVAPHVAFLRVVVRALLGASKADEALAGIRAIRQLTDAFERRALPRLKPSEAAFTRAWAGLSFSESLWCPLWTSADSSLAATALDHAAVDRAAQGRAAEALTLLDEAVAAAPDVAPLRIHRAKVAMACGRPDVASTDAQAILRGIAPASDARCAADAASLLSAASGLLTAGMESSVDLPELRASTPALLQSRRREFSAQAAVQERGAARLGTHEGVRQRTPARAQPHADGAGGAMLMAASVLLPAGAEAQSVTSLPQSGMTTTKSRAGLRRTMYASSVAALPGATDQGGTLVDTETQSLAASWRSSLQERAPAPADASVPAVPAPASQRDQTRALRLGAVGGEGPDAGLQPRDAHAERLERLVRMQERRKQER</sequence>
<feature type="compositionally biased region" description="Basic and acidic residues" evidence="1">
    <location>
        <begin position="878"/>
        <end position="899"/>
    </location>
</feature>
<reference evidence="2 3" key="1">
    <citation type="submission" date="2019-07" db="EMBL/GenBank/DDBJ databases">
        <title>Genomes of Cafeteria roenbergensis.</title>
        <authorList>
            <person name="Fischer M.G."/>
            <person name="Hackl T."/>
            <person name="Roman M."/>
        </authorList>
    </citation>
    <scope>NUCLEOTIDE SEQUENCE [LARGE SCALE GENOMIC DNA]</scope>
    <source>
        <strain evidence="2 3">E4-10P</strain>
    </source>
</reference>
<protein>
    <submittedName>
        <fullName evidence="2">Uncharacterized protein</fullName>
    </submittedName>
</protein>
<comment type="caution">
    <text evidence="2">The sequence shown here is derived from an EMBL/GenBank/DDBJ whole genome shotgun (WGS) entry which is preliminary data.</text>
</comment>
<evidence type="ECO:0000313" key="2">
    <source>
        <dbReference type="EMBL" id="KAA0177643.1"/>
    </source>
</evidence>
<evidence type="ECO:0000313" key="3">
    <source>
        <dbReference type="Proteomes" id="UP000322899"/>
    </source>
</evidence>
<dbReference type="EMBL" id="VLTO01000003">
    <property type="protein sequence ID" value="KAA0177643.1"/>
    <property type="molecule type" value="Genomic_DNA"/>
</dbReference>
<dbReference type="InterPro" id="IPR011990">
    <property type="entry name" value="TPR-like_helical_dom_sf"/>
</dbReference>
<feature type="region of interest" description="Disordered" evidence="1">
    <location>
        <begin position="828"/>
        <end position="899"/>
    </location>
</feature>
<dbReference type="Proteomes" id="UP000322899">
    <property type="component" value="Unassembled WGS sequence"/>
</dbReference>
<feature type="region of interest" description="Disordered" evidence="1">
    <location>
        <begin position="295"/>
        <end position="326"/>
    </location>
</feature>